<dbReference type="InterPro" id="IPR050927">
    <property type="entry name" value="TRPM"/>
</dbReference>
<dbReference type="InterPro" id="IPR041491">
    <property type="entry name" value="TRPM_SLOG"/>
</dbReference>
<feature type="non-terminal residue" evidence="3">
    <location>
        <position position="639"/>
    </location>
</feature>
<proteinExistence type="predicted"/>
<protein>
    <recommendedName>
        <fullName evidence="2">TRPM SLOG domain-containing protein</fullName>
    </recommendedName>
</protein>
<evidence type="ECO:0000313" key="3">
    <source>
        <dbReference type="EMBL" id="KAK7497510.1"/>
    </source>
</evidence>
<feature type="region of interest" description="Disordered" evidence="1">
    <location>
        <begin position="557"/>
        <end position="586"/>
    </location>
</feature>
<dbReference type="EMBL" id="JACVVK020000057">
    <property type="protein sequence ID" value="KAK7497510.1"/>
    <property type="molecule type" value="Genomic_DNA"/>
</dbReference>
<organism evidence="3 4">
    <name type="scientific">Batillaria attramentaria</name>
    <dbReference type="NCBI Taxonomy" id="370345"/>
    <lineage>
        <taxon>Eukaryota</taxon>
        <taxon>Metazoa</taxon>
        <taxon>Spiralia</taxon>
        <taxon>Lophotrochozoa</taxon>
        <taxon>Mollusca</taxon>
        <taxon>Gastropoda</taxon>
        <taxon>Caenogastropoda</taxon>
        <taxon>Sorbeoconcha</taxon>
        <taxon>Cerithioidea</taxon>
        <taxon>Batillariidae</taxon>
        <taxon>Batillaria</taxon>
    </lineage>
</organism>
<feature type="compositionally biased region" description="Basic and acidic residues" evidence="1">
    <location>
        <begin position="51"/>
        <end position="83"/>
    </location>
</feature>
<comment type="caution">
    <text evidence="3">The sequence shown here is derived from an EMBL/GenBank/DDBJ whole genome shotgun (WGS) entry which is preliminary data.</text>
</comment>
<dbReference type="PANTHER" id="PTHR13800">
    <property type="entry name" value="TRANSIENT RECEPTOR POTENTIAL CATION CHANNEL, SUBFAMILY M, MEMBER 6"/>
    <property type="match status" value="1"/>
</dbReference>
<reference evidence="3 4" key="1">
    <citation type="journal article" date="2023" name="Sci. Data">
        <title>Genome assembly of the Korean intertidal mud-creeper Batillaria attramentaria.</title>
        <authorList>
            <person name="Patra A.K."/>
            <person name="Ho P.T."/>
            <person name="Jun S."/>
            <person name="Lee S.J."/>
            <person name="Kim Y."/>
            <person name="Won Y.J."/>
        </authorList>
    </citation>
    <scope>NUCLEOTIDE SEQUENCE [LARGE SCALE GENOMIC DNA]</scope>
    <source>
        <strain evidence="3">Wonlab-2016</strain>
    </source>
</reference>
<dbReference type="Proteomes" id="UP001519460">
    <property type="component" value="Unassembled WGS sequence"/>
</dbReference>
<evidence type="ECO:0000313" key="4">
    <source>
        <dbReference type="Proteomes" id="UP001519460"/>
    </source>
</evidence>
<feature type="compositionally biased region" description="Basic and acidic residues" evidence="1">
    <location>
        <begin position="1"/>
        <end position="40"/>
    </location>
</feature>
<accession>A0ABD0LDJ9</accession>
<evidence type="ECO:0000259" key="2">
    <source>
        <dbReference type="Pfam" id="PF18139"/>
    </source>
</evidence>
<feature type="domain" description="TRPM SLOG" evidence="2">
    <location>
        <begin position="262"/>
        <end position="362"/>
    </location>
</feature>
<keyword evidence="4" id="KW-1185">Reference proteome</keyword>
<dbReference type="PANTHER" id="PTHR13800:SF12">
    <property type="entry name" value="TRANSIENT RECEPTOR POTENTIAL CATION CHANNEL SUBFAMILY M MEMBER-LIKE 2"/>
    <property type="match status" value="1"/>
</dbReference>
<dbReference type="AlphaFoldDB" id="A0ABD0LDJ9"/>
<feature type="region of interest" description="Disordered" evidence="1">
    <location>
        <begin position="482"/>
        <end position="506"/>
    </location>
</feature>
<gene>
    <name evidence="3" type="ORF">BaRGS_00011150</name>
</gene>
<dbReference type="Pfam" id="PF18139">
    <property type="entry name" value="LSDAT_euk"/>
    <property type="match status" value="1"/>
</dbReference>
<feature type="region of interest" description="Disordered" evidence="1">
    <location>
        <begin position="1"/>
        <end position="83"/>
    </location>
</feature>
<evidence type="ECO:0000256" key="1">
    <source>
        <dbReference type="SAM" id="MobiDB-lite"/>
    </source>
</evidence>
<name>A0ABD0LDJ9_9CAEN</name>
<sequence length="639" mass="73572">MAATDNDEKHPLQGKIHFDDRLSEERDEEKNKAEPKEGNTRGEITTAHTAHLHDDTDDRESEGPRSPRVTIEEQEKAERKRREDISVKIQKDLLSLWTLTDGVFLTWCGRHSNPELAKLSGQTPHPGDTMHEVLLSVTKEEHLQFEEKEFARTFVTLAHPAWDDLRDPQGPVHPRQHEKPQEFIRDKLNKGSQDHVVELGARGSDPLGRIVSPYATHFVFLGEDVPDHPLGSEYGRLSTRDRSQMCTEFLQKLVENIEEFGDEESSARPVVCLLMNGATDALKTVKFAMDRNIPVIVMKGTGGYADLIAYLYSHTKRVTKRERDGDKVITRSVKEVDRGLLQTIKMRLRRERAQDVDLMDDIIKRLDRLTIYEPQKNDNNRCLDALILDSLLKHKKERTVEFLLAVMERNKTQVPNDLQHRSKGVIEDEALQISRFIDAVLKNKPVAVTAFLDKLEIPLNQLLHVGYLLYLYRNSNVLDKPSCEKKKKQQDKKGTDTPDEEQMQQVGKEIQKYRSQWLQCRRKLQKHFGDLPMFPLHCTVKGCKACNPQWPHIVEEEEDVTPTPGVSQETQHPDRNDDVEGPSTSTSETIRLLEELFLWSLIAQRIDMAVAFWNKCEVFSSMAKEEKDLDKKTRLQEHA</sequence>